<evidence type="ECO:0000313" key="1">
    <source>
        <dbReference type="EMBL" id="GIF89148.1"/>
    </source>
</evidence>
<accession>A0A8J3K2D5</accession>
<gene>
    <name evidence="1" type="ORF">Cch02nite_25920</name>
</gene>
<sequence>MGGSYWSAHVPYRTDLEAALQQARWDVYRSGEFFRDEPDLRARSMAEEEYVAWHTAWSRASWVEAFGEDADEPDYLESRIAWRAAQIEVTGPDTLLESQPFSGTHSVIDMTGIAEIPTEGMVAPVPADMLDEVFGTRRPTATDVEQAVRTHRLSGWERWEGLYVVAYDGDTPNTIFFTGVSGD</sequence>
<evidence type="ECO:0000313" key="2">
    <source>
        <dbReference type="Proteomes" id="UP000619293"/>
    </source>
</evidence>
<keyword evidence="2" id="KW-1185">Reference proteome</keyword>
<protein>
    <submittedName>
        <fullName evidence="1">Uncharacterized protein</fullName>
    </submittedName>
</protein>
<reference evidence="1 2" key="1">
    <citation type="submission" date="2021-01" db="EMBL/GenBank/DDBJ databases">
        <title>Whole genome shotgun sequence of Catellatospora chokoriensis NBRC 107358.</title>
        <authorList>
            <person name="Komaki H."/>
            <person name="Tamura T."/>
        </authorList>
    </citation>
    <scope>NUCLEOTIDE SEQUENCE [LARGE SCALE GENOMIC DNA]</scope>
    <source>
        <strain evidence="1 2">NBRC 107358</strain>
    </source>
</reference>
<organism evidence="1 2">
    <name type="scientific">Catellatospora chokoriensis</name>
    <dbReference type="NCBI Taxonomy" id="310353"/>
    <lineage>
        <taxon>Bacteria</taxon>
        <taxon>Bacillati</taxon>
        <taxon>Actinomycetota</taxon>
        <taxon>Actinomycetes</taxon>
        <taxon>Micromonosporales</taxon>
        <taxon>Micromonosporaceae</taxon>
        <taxon>Catellatospora</taxon>
    </lineage>
</organism>
<dbReference type="EMBL" id="BONG01000012">
    <property type="protein sequence ID" value="GIF89148.1"/>
    <property type="molecule type" value="Genomic_DNA"/>
</dbReference>
<comment type="caution">
    <text evidence="1">The sequence shown here is derived from an EMBL/GenBank/DDBJ whole genome shotgun (WGS) entry which is preliminary data.</text>
</comment>
<name>A0A8J3K2D5_9ACTN</name>
<dbReference type="Proteomes" id="UP000619293">
    <property type="component" value="Unassembled WGS sequence"/>
</dbReference>
<proteinExistence type="predicted"/>
<dbReference type="AlphaFoldDB" id="A0A8J3K2D5"/>